<dbReference type="PANTHER" id="PTHR39662:SF1">
    <property type="entry name" value="DUF354 DOMAIN-CONTAINING PROTEIN"/>
    <property type="match status" value="1"/>
</dbReference>
<accession>A0A0F9GSX6</accession>
<evidence type="ECO:0000313" key="1">
    <source>
        <dbReference type="EMBL" id="KKL66237.1"/>
    </source>
</evidence>
<gene>
    <name evidence="1" type="ORF">LCGC14_2147000</name>
</gene>
<dbReference type="AlphaFoldDB" id="A0A0F9GSX6"/>
<name>A0A0F9GSX6_9ZZZZ</name>
<dbReference type="Pfam" id="PF04007">
    <property type="entry name" value="DUF354"/>
    <property type="match status" value="1"/>
</dbReference>
<dbReference type="EMBL" id="LAZR01027273">
    <property type="protein sequence ID" value="KKL66237.1"/>
    <property type="molecule type" value="Genomic_DNA"/>
</dbReference>
<dbReference type="InterPro" id="IPR007152">
    <property type="entry name" value="DUF354"/>
</dbReference>
<organism evidence="1">
    <name type="scientific">marine sediment metagenome</name>
    <dbReference type="NCBI Taxonomy" id="412755"/>
    <lineage>
        <taxon>unclassified sequences</taxon>
        <taxon>metagenomes</taxon>
        <taxon>ecological metagenomes</taxon>
    </lineage>
</organism>
<protein>
    <recommendedName>
        <fullName evidence="2">Lipid-A-disaccharide synthase</fullName>
    </recommendedName>
</protein>
<comment type="caution">
    <text evidence="1">The sequence shown here is derived from an EMBL/GenBank/DDBJ whole genome shotgun (WGS) entry which is preliminary data.</text>
</comment>
<proteinExistence type="predicted"/>
<dbReference type="Gene3D" id="3.40.50.2000">
    <property type="entry name" value="Glycogen Phosphorylase B"/>
    <property type="match status" value="1"/>
</dbReference>
<sequence length="328" mass="37009">MAWGRRRKPCGYSRTYREANQLAKIRKLKLSIIGKHGGGENFVKLQSSADRIQKLSTIVKKFSPDLTISFCSPEAARVSYGLGIKHIAFCNAPHAEAVMKLSVPLVQKLLIPKHIPKDEFAKYGISKKNIIQYNAMDEYMIVKGGSHRSSASTLFLPKPKTILIRTHELKAAYFSSKINIIKIIKKIAKEFSNCNIVILGRYSDEINFLKKQFSKKLIVLDKVVDSGEILVRCDVFIGSGGTMTSEAVLRGVPTISYDAVPNLDEKYLVRKGLVKRAKSSNQIIKLVTKLLNSDNDKFKKNTQKFLDSMEDPYLKLVETIRIIKKQRS</sequence>
<dbReference type="PANTHER" id="PTHR39662">
    <property type="entry name" value="DUF354 DOMAIN-CONTAINING PROTEIN-RELATED"/>
    <property type="match status" value="1"/>
</dbReference>
<evidence type="ECO:0008006" key="2">
    <source>
        <dbReference type="Google" id="ProtNLM"/>
    </source>
</evidence>
<dbReference type="SUPFAM" id="SSF53756">
    <property type="entry name" value="UDP-Glycosyltransferase/glycogen phosphorylase"/>
    <property type="match status" value="1"/>
</dbReference>
<reference evidence="1" key="1">
    <citation type="journal article" date="2015" name="Nature">
        <title>Complex archaea that bridge the gap between prokaryotes and eukaryotes.</title>
        <authorList>
            <person name="Spang A."/>
            <person name="Saw J.H."/>
            <person name="Jorgensen S.L."/>
            <person name="Zaremba-Niedzwiedzka K."/>
            <person name="Martijn J."/>
            <person name="Lind A.E."/>
            <person name="van Eijk R."/>
            <person name="Schleper C."/>
            <person name="Guy L."/>
            <person name="Ettema T.J."/>
        </authorList>
    </citation>
    <scope>NUCLEOTIDE SEQUENCE</scope>
</reference>